<accession>A0A7T7UV86</accession>
<evidence type="ECO:0000259" key="2">
    <source>
        <dbReference type="PROSITE" id="PS51109"/>
    </source>
</evidence>
<sequence>MGIKDPNAIILDEDKESLNIEFTITQIHNGQITEKLTNRRKLISSNRKFQEGEFKLYNDRSFKRALIQNSLNLYSHSSEKFKDFILKAEFTGDNAERLRKLYSLDMQGNDLDGWKLTLKSKILKEDKREESEIKYKTVYEDDPTLEEGKTKVKQEGVNGLSVTSTPYYYVINEDGTKEIIKELTNEKVEKVEKNQ</sequence>
<protein>
    <submittedName>
        <fullName evidence="3">G5 domain-containing protein</fullName>
    </submittedName>
</protein>
<keyword evidence="1" id="KW-0732">Signal</keyword>
<dbReference type="Pfam" id="PF07501">
    <property type="entry name" value="G5"/>
    <property type="match status" value="1"/>
</dbReference>
<dbReference type="SMART" id="SM01208">
    <property type="entry name" value="G5"/>
    <property type="match status" value="1"/>
</dbReference>
<dbReference type="InterPro" id="IPR011098">
    <property type="entry name" value="G5_dom"/>
</dbReference>
<dbReference type="Gene3D" id="2.20.230.10">
    <property type="entry name" value="Resuscitation-promoting factor rpfb"/>
    <property type="match status" value="1"/>
</dbReference>
<dbReference type="EMBL" id="CP067016">
    <property type="protein sequence ID" value="QQN56797.1"/>
    <property type="molecule type" value="Genomic_DNA"/>
</dbReference>
<evidence type="ECO:0000256" key="1">
    <source>
        <dbReference type="ARBA" id="ARBA00022729"/>
    </source>
</evidence>
<evidence type="ECO:0000313" key="3">
    <source>
        <dbReference type="EMBL" id="QQN56797.1"/>
    </source>
</evidence>
<dbReference type="PROSITE" id="PS51109">
    <property type="entry name" value="G5"/>
    <property type="match status" value="1"/>
</dbReference>
<keyword evidence="4" id="KW-1185">Reference proteome</keyword>
<name>A0A7T7UV86_9FIRM</name>
<organism evidence="3 4">
    <name type="scientific">Anaerococcus obesiensis</name>
    <dbReference type="NCBI Taxonomy" id="1287640"/>
    <lineage>
        <taxon>Bacteria</taxon>
        <taxon>Bacillati</taxon>
        <taxon>Bacillota</taxon>
        <taxon>Tissierellia</taxon>
        <taxon>Tissierellales</taxon>
        <taxon>Peptoniphilaceae</taxon>
        <taxon>Anaerococcus</taxon>
    </lineage>
</organism>
<dbReference type="Proteomes" id="UP000595871">
    <property type="component" value="Chromosome"/>
</dbReference>
<dbReference type="AlphaFoldDB" id="A0A7T7UV86"/>
<dbReference type="KEGG" id="aob:I6H46_04260"/>
<evidence type="ECO:0000313" key="4">
    <source>
        <dbReference type="Proteomes" id="UP000595871"/>
    </source>
</evidence>
<feature type="domain" description="G5" evidence="2">
    <location>
        <begin position="119"/>
        <end position="195"/>
    </location>
</feature>
<gene>
    <name evidence="3" type="ORF">I6H46_04260</name>
</gene>
<proteinExistence type="predicted"/>
<reference evidence="3 4" key="1">
    <citation type="submission" date="2020-12" db="EMBL/GenBank/DDBJ databases">
        <title>FDA dAtabase for Regulatory Grade micrObial Sequences (FDA-ARGOS): Supporting development and validation of Infectious Disease Dx tests.</title>
        <authorList>
            <person name="Sproer C."/>
            <person name="Gronow S."/>
            <person name="Severitt S."/>
            <person name="Schroder I."/>
            <person name="Tallon L."/>
            <person name="Sadzewicz L."/>
            <person name="Zhao X."/>
            <person name="Boylan J."/>
            <person name="Ott S."/>
            <person name="Bowen H."/>
            <person name="Vavikolanu K."/>
            <person name="Mehta A."/>
            <person name="Aluvathingal J."/>
            <person name="Nadendla S."/>
            <person name="Lowell S."/>
            <person name="Myers T."/>
            <person name="Yan Y."/>
            <person name="Sichtig H."/>
        </authorList>
    </citation>
    <scope>NUCLEOTIDE SEQUENCE [LARGE SCALE GENOMIC DNA]</scope>
    <source>
        <strain evidence="3 4">FDAARGOS_989</strain>
    </source>
</reference>